<sequence>MPEFVAACVAALRRTNPGWNVTVLNPRTASALGLQYTPDALVPITDQQRSDWMRLEVLARYGGVYMDASNVNFRSVEHWVNRSSSAVQGFNRPARGVDNTIVSEGYGAEMESWAIATPSGSRFAGLWRDNFAAALRNGTEAWVGRQPAEVVGSLNAYLAIEVAWKRTRFELDAHEYPTVVRSSTDFGRPFHFMLPADWVSFWVTYDAMRAPYPVAGTDFFKFRGTERDCVAPLWFYSAFNCWPLAPCAPENVAGFLRAQLEQEPDLLASSYTELRWAHVGHFLLQWAWPLTFLLLLTILLVWVSCYFVSARCRSCTDRCGHGARLRAERVRDATCPGCFRRTGEAERLTSKSRKLDAALMDGSKPL</sequence>
<dbReference type="AlphaFoldDB" id="A0A7S4IF01"/>
<feature type="transmembrane region" description="Helical" evidence="1">
    <location>
        <begin position="286"/>
        <end position="308"/>
    </location>
</feature>
<evidence type="ECO:0000313" key="2">
    <source>
        <dbReference type="EMBL" id="CAE2227262.1"/>
    </source>
</evidence>
<reference evidence="2" key="1">
    <citation type="submission" date="2021-01" db="EMBL/GenBank/DDBJ databases">
        <authorList>
            <person name="Corre E."/>
            <person name="Pelletier E."/>
            <person name="Niang G."/>
            <person name="Scheremetjew M."/>
            <person name="Finn R."/>
            <person name="Kale V."/>
            <person name="Holt S."/>
            <person name="Cochrane G."/>
            <person name="Meng A."/>
            <person name="Brown T."/>
            <person name="Cohen L."/>
        </authorList>
    </citation>
    <scope>NUCLEOTIDE SEQUENCE</scope>
    <source>
        <strain evidence="2">UIO037</strain>
    </source>
</reference>
<dbReference type="Pfam" id="PF04488">
    <property type="entry name" value="Gly_transf_sug"/>
    <property type="match status" value="1"/>
</dbReference>
<name>A0A7S4IF01_9EUKA</name>
<dbReference type="InterPro" id="IPR029044">
    <property type="entry name" value="Nucleotide-diphossugar_trans"/>
</dbReference>
<proteinExistence type="predicted"/>
<accession>A0A7S4IF01</accession>
<evidence type="ECO:0000256" key="1">
    <source>
        <dbReference type="SAM" id="Phobius"/>
    </source>
</evidence>
<dbReference type="SUPFAM" id="SSF53448">
    <property type="entry name" value="Nucleotide-diphospho-sugar transferases"/>
    <property type="match status" value="1"/>
</dbReference>
<protein>
    <recommendedName>
        <fullName evidence="3">Nucleotide-diphospho-sugar transferase domain-containing protein</fullName>
    </recommendedName>
</protein>
<keyword evidence="1" id="KW-0472">Membrane</keyword>
<keyword evidence="1" id="KW-1133">Transmembrane helix</keyword>
<gene>
    <name evidence="2" type="ORF">CPOL0286_LOCUS10404</name>
</gene>
<dbReference type="EMBL" id="HBKO01023022">
    <property type="protein sequence ID" value="CAE2227262.1"/>
    <property type="molecule type" value="Transcribed_RNA"/>
</dbReference>
<dbReference type="InterPro" id="IPR007577">
    <property type="entry name" value="GlycoTrfase_DXD_sugar-bd_CS"/>
</dbReference>
<dbReference type="Gene3D" id="3.90.550.20">
    <property type="match status" value="1"/>
</dbReference>
<evidence type="ECO:0008006" key="3">
    <source>
        <dbReference type="Google" id="ProtNLM"/>
    </source>
</evidence>
<organism evidence="2">
    <name type="scientific">Prymnesium polylepis</name>
    <dbReference type="NCBI Taxonomy" id="72548"/>
    <lineage>
        <taxon>Eukaryota</taxon>
        <taxon>Haptista</taxon>
        <taxon>Haptophyta</taxon>
        <taxon>Prymnesiophyceae</taxon>
        <taxon>Prymnesiales</taxon>
        <taxon>Prymnesiaceae</taxon>
        <taxon>Prymnesium</taxon>
    </lineage>
</organism>
<keyword evidence="1" id="KW-0812">Transmembrane</keyword>